<dbReference type="PANTHER" id="PTHR43884:SF25">
    <property type="entry name" value="ACYL-COA DEHYDROGENASE YDBM-RELATED"/>
    <property type="match status" value="1"/>
</dbReference>
<dbReference type="Gene3D" id="1.10.540.10">
    <property type="entry name" value="Acyl-CoA dehydrogenase/oxidase, N-terminal domain"/>
    <property type="match status" value="1"/>
</dbReference>
<feature type="region of interest" description="Disordered" evidence="3">
    <location>
        <begin position="123"/>
        <end position="150"/>
    </location>
</feature>
<accession>A0A0V8J8E2</accession>
<dbReference type="InterPro" id="IPR046373">
    <property type="entry name" value="Acyl-CoA_Oxase/DH_mid-dom_sf"/>
</dbReference>
<dbReference type="GO" id="GO:0003995">
    <property type="term" value="F:acyl-CoA dehydrogenase activity"/>
    <property type="evidence" value="ECO:0007669"/>
    <property type="project" value="TreeGrafter"/>
</dbReference>
<dbReference type="Gene3D" id="1.20.140.10">
    <property type="entry name" value="Butyryl-CoA Dehydrogenase, subunit A, domain 3"/>
    <property type="match status" value="1"/>
</dbReference>
<sequence length="384" mass="43209">MIDFVKTDFQYRWMEKLKELRLQFAERAPLHDKEGTFPFENFKDLGEAGYLSLTVPEKYGGQEISLYDYILFQEEIARGDGSTALSVGWHLGVVMDLDDRQSWKEQTFEKLCKRIVHSKSLVNRASTEPATGSPTRGGKPQTTAERKGNQWMLNGRKSFTSMAPALDYSIISASVKDSDQVSSFLVSHKQPGVSIEEKWDTLGMRGTRSDDLVLKNVAVESENLVETADQEGNQQLPKGWLLHIPACYLGIARAARDFAVEFAKTYEPNSLKGPIKDVPEVQRKIGLMDVELFKARQLMYGVIERWEAEPQNRKNLGSSLAAVKYVATNSANEVVDLAMRIVGAHSLFKVNPLQRYYRDVRAGLHNPPMDDAVIALFARQALSD</sequence>
<proteinExistence type="predicted"/>
<dbReference type="SUPFAM" id="SSF56645">
    <property type="entry name" value="Acyl-CoA dehydrogenase NM domain-like"/>
    <property type="match status" value="1"/>
</dbReference>
<dbReference type="PIRSF" id="PIRSF016578">
    <property type="entry name" value="HsaA"/>
    <property type="match status" value="1"/>
</dbReference>
<organism evidence="7 8">
    <name type="scientific">Fictibacillus enclensis</name>
    <dbReference type="NCBI Taxonomy" id="1017270"/>
    <lineage>
        <taxon>Bacteria</taxon>
        <taxon>Bacillati</taxon>
        <taxon>Bacillota</taxon>
        <taxon>Bacilli</taxon>
        <taxon>Bacillales</taxon>
        <taxon>Fictibacillaceae</taxon>
        <taxon>Fictibacillus</taxon>
    </lineage>
</organism>
<keyword evidence="2" id="KW-0560">Oxidoreductase</keyword>
<evidence type="ECO:0000256" key="3">
    <source>
        <dbReference type="SAM" id="MobiDB-lite"/>
    </source>
</evidence>
<dbReference type="CDD" id="cd00567">
    <property type="entry name" value="ACAD"/>
    <property type="match status" value="1"/>
</dbReference>
<evidence type="ECO:0000256" key="1">
    <source>
        <dbReference type="ARBA" id="ARBA00022630"/>
    </source>
</evidence>
<dbReference type="RefSeq" id="WP_061972089.1">
    <property type="nucleotide sequence ID" value="NZ_FMAV01000002.1"/>
</dbReference>
<keyword evidence="1" id="KW-0285">Flavoprotein</keyword>
<dbReference type="Gene3D" id="2.40.110.10">
    <property type="entry name" value="Butyryl-CoA Dehydrogenase, subunit A, domain 2"/>
    <property type="match status" value="1"/>
</dbReference>
<dbReference type="Pfam" id="PF08028">
    <property type="entry name" value="Acyl-CoA_dh_2"/>
    <property type="match status" value="1"/>
</dbReference>
<dbReference type="InterPro" id="IPR006091">
    <property type="entry name" value="Acyl-CoA_Oxase/DH_mid-dom"/>
</dbReference>
<dbReference type="InterPro" id="IPR037069">
    <property type="entry name" value="AcylCoA_DH/ox_N_sf"/>
</dbReference>
<dbReference type="SUPFAM" id="SSF47203">
    <property type="entry name" value="Acyl-CoA dehydrogenase C-terminal domain-like"/>
    <property type="match status" value="1"/>
</dbReference>
<dbReference type="Pfam" id="PF02770">
    <property type="entry name" value="Acyl-CoA_dh_M"/>
    <property type="match status" value="1"/>
</dbReference>
<dbReference type="FunFam" id="2.40.110.10:FF:000020">
    <property type="entry name" value="Putative acyl-CoA dehydrogenase YdbM"/>
    <property type="match status" value="1"/>
</dbReference>
<evidence type="ECO:0000259" key="5">
    <source>
        <dbReference type="Pfam" id="PF02771"/>
    </source>
</evidence>
<keyword evidence="8" id="KW-1185">Reference proteome</keyword>
<evidence type="ECO:0000259" key="4">
    <source>
        <dbReference type="Pfam" id="PF02770"/>
    </source>
</evidence>
<evidence type="ECO:0000256" key="2">
    <source>
        <dbReference type="ARBA" id="ARBA00023002"/>
    </source>
</evidence>
<dbReference type="InterPro" id="IPR013107">
    <property type="entry name" value="Acyl-CoA_DH_C"/>
</dbReference>
<dbReference type="EMBL" id="LNQN01000002">
    <property type="protein sequence ID" value="KSU83293.1"/>
    <property type="molecule type" value="Genomic_DNA"/>
</dbReference>
<dbReference type="GO" id="GO:0050660">
    <property type="term" value="F:flavin adenine dinucleotide binding"/>
    <property type="evidence" value="ECO:0007669"/>
    <property type="project" value="InterPro"/>
</dbReference>
<dbReference type="InterPro" id="IPR009100">
    <property type="entry name" value="AcylCoA_DH/oxidase_NM_dom_sf"/>
</dbReference>
<dbReference type="PANTHER" id="PTHR43884">
    <property type="entry name" value="ACYL-COA DEHYDROGENASE"/>
    <property type="match status" value="1"/>
</dbReference>
<name>A0A0V8J8E2_9BACL</name>
<reference evidence="7 8" key="1">
    <citation type="journal article" date="2014" name="Antonie Van Leeuwenhoek">
        <title>Fictibacillus enclensis sp. nov., isolated from marine sediment.</title>
        <authorList>
            <person name="Dastager S.G."/>
            <person name="Mawlankar R."/>
            <person name="Srinivasan K."/>
            <person name="Tang S.K."/>
            <person name="Lee J.C."/>
            <person name="Ramana V.V."/>
            <person name="Shouche Y.S."/>
        </authorList>
    </citation>
    <scope>NUCLEOTIDE SEQUENCE [LARGE SCALE GENOMIC DNA]</scope>
    <source>
        <strain evidence="7 8">NIO-1003</strain>
    </source>
</reference>
<evidence type="ECO:0000259" key="6">
    <source>
        <dbReference type="Pfam" id="PF08028"/>
    </source>
</evidence>
<dbReference type="OrthoDB" id="9785203at2"/>
<protein>
    <submittedName>
        <fullName evidence="7">Acyl-CoA dehydrogenase</fullName>
    </submittedName>
</protein>
<dbReference type="Proteomes" id="UP000054099">
    <property type="component" value="Unassembled WGS sequence"/>
</dbReference>
<dbReference type="InterPro" id="IPR013786">
    <property type="entry name" value="AcylCoA_DH/ox_N"/>
</dbReference>
<feature type="domain" description="Acyl-CoA oxidase/dehydrogenase middle" evidence="4">
    <location>
        <begin position="125"/>
        <end position="217"/>
    </location>
</feature>
<comment type="caution">
    <text evidence="7">The sequence shown here is derived from an EMBL/GenBank/DDBJ whole genome shotgun (WGS) entry which is preliminary data.</text>
</comment>
<evidence type="ECO:0000313" key="8">
    <source>
        <dbReference type="Proteomes" id="UP000054099"/>
    </source>
</evidence>
<dbReference type="InterPro" id="IPR036250">
    <property type="entry name" value="AcylCo_DH-like_C"/>
</dbReference>
<evidence type="ECO:0000313" key="7">
    <source>
        <dbReference type="EMBL" id="KSU83293.1"/>
    </source>
</evidence>
<feature type="domain" description="Acyl-CoA dehydrogenase/oxidase N-terminal" evidence="5">
    <location>
        <begin position="25"/>
        <end position="96"/>
    </location>
</feature>
<feature type="domain" description="Acyl-CoA dehydrogenase C-terminal" evidence="6">
    <location>
        <begin position="245"/>
        <end position="363"/>
    </location>
</feature>
<dbReference type="AlphaFoldDB" id="A0A0V8J8E2"/>
<dbReference type="Pfam" id="PF02771">
    <property type="entry name" value="Acyl-CoA_dh_N"/>
    <property type="match status" value="1"/>
</dbReference>
<feature type="compositionally biased region" description="Polar residues" evidence="3">
    <location>
        <begin position="123"/>
        <end position="134"/>
    </location>
</feature>
<gene>
    <name evidence="7" type="ORF">AS030_12010</name>
</gene>